<comment type="caution">
    <text evidence="3">The sequence shown here is derived from an EMBL/GenBank/DDBJ whole genome shotgun (WGS) entry which is preliminary data.</text>
</comment>
<dbReference type="GO" id="GO:0070192">
    <property type="term" value="P:chromosome organization involved in meiotic cell cycle"/>
    <property type="evidence" value="ECO:0007669"/>
    <property type="project" value="TreeGrafter"/>
</dbReference>
<organism evidence="3 4">
    <name type="scientific">Vanilla planifolia</name>
    <name type="common">Vanilla</name>
    <dbReference type="NCBI Taxonomy" id="51239"/>
    <lineage>
        <taxon>Eukaryota</taxon>
        <taxon>Viridiplantae</taxon>
        <taxon>Streptophyta</taxon>
        <taxon>Embryophyta</taxon>
        <taxon>Tracheophyta</taxon>
        <taxon>Spermatophyta</taxon>
        <taxon>Magnoliopsida</taxon>
        <taxon>Liliopsida</taxon>
        <taxon>Asparagales</taxon>
        <taxon>Orchidaceae</taxon>
        <taxon>Vanilloideae</taxon>
        <taxon>Vanilleae</taxon>
        <taxon>Vanilla</taxon>
    </lineage>
</organism>
<dbReference type="GO" id="GO:0003690">
    <property type="term" value="F:double-stranded DNA binding"/>
    <property type="evidence" value="ECO:0007669"/>
    <property type="project" value="TreeGrafter"/>
</dbReference>
<dbReference type="InterPro" id="IPR013632">
    <property type="entry name" value="Rad51_C"/>
</dbReference>
<dbReference type="EMBL" id="JADCNL010000008">
    <property type="protein sequence ID" value="KAG0469944.1"/>
    <property type="molecule type" value="Genomic_DNA"/>
</dbReference>
<gene>
    <name evidence="3" type="ORF">HPP92_016644</name>
</gene>
<name>A0A835UNN2_VANPL</name>
<dbReference type="Gene3D" id="3.40.50.300">
    <property type="entry name" value="P-loop containing nucleotide triphosphate hydrolases"/>
    <property type="match status" value="1"/>
</dbReference>
<keyword evidence="4" id="KW-1185">Reference proteome</keyword>
<dbReference type="AlphaFoldDB" id="A0A835UNN2"/>
<proteinExistence type="predicted"/>
<feature type="region of interest" description="Disordered" evidence="1">
    <location>
        <begin position="26"/>
        <end position="49"/>
    </location>
</feature>
<dbReference type="InterPro" id="IPR027417">
    <property type="entry name" value="P-loop_NTPase"/>
</dbReference>
<dbReference type="SUPFAM" id="SSF52540">
    <property type="entry name" value="P-loop containing nucleoside triphosphate hydrolases"/>
    <property type="match status" value="1"/>
</dbReference>
<evidence type="ECO:0000313" key="3">
    <source>
        <dbReference type="EMBL" id="KAG0469944.1"/>
    </source>
</evidence>
<dbReference type="PANTHER" id="PTHR22942:SF69">
    <property type="entry name" value="DNA REPAIR PROTEIN RAD51 HOMOLOG A"/>
    <property type="match status" value="1"/>
</dbReference>
<dbReference type="GO" id="GO:0007131">
    <property type="term" value="P:reciprocal meiotic recombination"/>
    <property type="evidence" value="ECO:0007669"/>
    <property type="project" value="TreeGrafter"/>
</dbReference>
<evidence type="ECO:0000259" key="2">
    <source>
        <dbReference type="Pfam" id="PF08423"/>
    </source>
</evidence>
<dbReference type="PANTHER" id="PTHR22942">
    <property type="entry name" value="RECA/RAD51/RADA DNA STRAND-PAIRING FAMILY MEMBER"/>
    <property type="match status" value="1"/>
</dbReference>
<dbReference type="GO" id="GO:0003697">
    <property type="term" value="F:single-stranded DNA binding"/>
    <property type="evidence" value="ECO:0007669"/>
    <property type="project" value="TreeGrafter"/>
</dbReference>
<reference evidence="3 4" key="1">
    <citation type="journal article" date="2020" name="Nat. Food">
        <title>A phased Vanilla planifolia genome enables genetic improvement of flavour and production.</title>
        <authorList>
            <person name="Hasing T."/>
            <person name="Tang H."/>
            <person name="Brym M."/>
            <person name="Khazi F."/>
            <person name="Huang T."/>
            <person name="Chambers A.H."/>
        </authorList>
    </citation>
    <scope>NUCLEOTIDE SEQUENCE [LARGE SCALE GENOMIC DNA]</scope>
    <source>
        <tissue evidence="3">Leaf</tissue>
    </source>
</reference>
<dbReference type="OrthoDB" id="65569at2759"/>
<dbReference type="GO" id="GO:0000730">
    <property type="term" value="P:DNA recombinase assembly"/>
    <property type="evidence" value="ECO:0007669"/>
    <property type="project" value="TreeGrafter"/>
</dbReference>
<feature type="compositionally biased region" description="Basic and acidic residues" evidence="1">
    <location>
        <begin position="34"/>
        <end position="43"/>
    </location>
</feature>
<dbReference type="GO" id="GO:0008094">
    <property type="term" value="F:ATP-dependent activity, acting on DNA"/>
    <property type="evidence" value="ECO:0007669"/>
    <property type="project" value="TreeGrafter"/>
</dbReference>
<sequence length="195" mass="21495">MGPILALRVRLKVSYHQVIPNAQRWQVSEASQDGGREGEDGRDPAGSSSNRAASVVLLAVAMMMQAPVVIKPNGFGLNSADVLENVAYAGAYVMDHQSRLSLEAASTGFWHPNFPLDGFKVIVISLYYVCTCSSSVDQFAIMVVYSATALYRTYFSGREELSARQMHMVRFLRSLQKMADEFGVAVVITNQVRHK</sequence>
<dbReference type="Proteomes" id="UP000636800">
    <property type="component" value="Unassembled WGS sequence"/>
</dbReference>
<feature type="domain" description="Rad51-like C-terminal" evidence="2">
    <location>
        <begin position="135"/>
        <end position="193"/>
    </location>
</feature>
<dbReference type="GO" id="GO:0006312">
    <property type="term" value="P:mitotic recombination"/>
    <property type="evidence" value="ECO:0007669"/>
    <property type="project" value="TreeGrafter"/>
</dbReference>
<dbReference type="GO" id="GO:0000794">
    <property type="term" value="C:condensed nuclear chromosome"/>
    <property type="evidence" value="ECO:0007669"/>
    <property type="project" value="TreeGrafter"/>
</dbReference>
<dbReference type="GO" id="GO:0000150">
    <property type="term" value="F:DNA strand exchange activity"/>
    <property type="evidence" value="ECO:0007669"/>
    <property type="project" value="TreeGrafter"/>
</dbReference>
<protein>
    <recommendedName>
        <fullName evidence="2">Rad51-like C-terminal domain-containing protein</fullName>
    </recommendedName>
</protein>
<dbReference type="Pfam" id="PF08423">
    <property type="entry name" value="Rad51"/>
    <property type="match status" value="2"/>
</dbReference>
<accession>A0A835UNN2</accession>
<evidence type="ECO:0000256" key="1">
    <source>
        <dbReference type="SAM" id="MobiDB-lite"/>
    </source>
</evidence>
<feature type="domain" description="Rad51-like C-terminal" evidence="2">
    <location>
        <begin position="73"/>
        <end position="106"/>
    </location>
</feature>
<dbReference type="GO" id="GO:0042148">
    <property type="term" value="P:DNA strand invasion"/>
    <property type="evidence" value="ECO:0007669"/>
    <property type="project" value="TreeGrafter"/>
</dbReference>
<evidence type="ECO:0000313" key="4">
    <source>
        <dbReference type="Proteomes" id="UP000636800"/>
    </source>
</evidence>